<dbReference type="Gene3D" id="1.10.357.10">
    <property type="entry name" value="Tetracycline Repressor, domain 2"/>
    <property type="match status" value="1"/>
</dbReference>
<dbReference type="SUPFAM" id="SSF46689">
    <property type="entry name" value="Homeodomain-like"/>
    <property type="match status" value="1"/>
</dbReference>
<evidence type="ECO:0000256" key="3">
    <source>
        <dbReference type="ARBA" id="ARBA00023163"/>
    </source>
</evidence>
<dbReference type="PROSITE" id="PS50977">
    <property type="entry name" value="HTH_TETR_2"/>
    <property type="match status" value="1"/>
</dbReference>
<evidence type="ECO:0000256" key="4">
    <source>
        <dbReference type="PROSITE-ProRule" id="PRU00335"/>
    </source>
</evidence>
<reference evidence="6 7" key="1">
    <citation type="submission" date="2019-11" db="EMBL/GenBank/DDBJ databases">
        <authorList>
            <person name="Holert J."/>
        </authorList>
    </citation>
    <scope>NUCLEOTIDE SEQUENCE [LARGE SCALE GENOMIC DNA]</scope>
    <source>
        <strain evidence="6">BC5_2</strain>
    </source>
</reference>
<dbReference type="InterPro" id="IPR009057">
    <property type="entry name" value="Homeodomain-like_sf"/>
</dbReference>
<dbReference type="GO" id="GO:0003677">
    <property type="term" value="F:DNA binding"/>
    <property type="evidence" value="ECO:0007669"/>
    <property type="project" value="UniProtKB-UniRule"/>
</dbReference>
<feature type="DNA-binding region" description="H-T-H motif" evidence="4">
    <location>
        <begin position="39"/>
        <end position="58"/>
    </location>
</feature>
<organism evidence="6 7">
    <name type="scientific">BD1-7 clade bacterium</name>
    <dbReference type="NCBI Taxonomy" id="2029982"/>
    <lineage>
        <taxon>Bacteria</taxon>
        <taxon>Pseudomonadati</taxon>
        <taxon>Pseudomonadota</taxon>
        <taxon>Gammaproteobacteria</taxon>
        <taxon>Cellvibrionales</taxon>
        <taxon>Spongiibacteraceae</taxon>
        <taxon>BD1-7 clade</taxon>
    </lineage>
</organism>
<evidence type="ECO:0000256" key="1">
    <source>
        <dbReference type="ARBA" id="ARBA00023015"/>
    </source>
</evidence>
<dbReference type="InterPro" id="IPR004111">
    <property type="entry name" value="Repressor_TetR_C"/>
</dbReference>
<dbReference type="InterPro" id="IPR036271">
    <property type="entry name" value="Tet_transcr_reg_TetR-rel_C_sf"/>
</dbReference>
<keyword evidence="2 4" id="KW-0238">DNA-binding</keyword>
<evidence type="ECO:0000313" key="6">
    <source>
        <dbReference type="EMBL" id="CAA0099533.1"/>
    </source>
</evidence>
<dbReference type="OrthoDB" id="5293556at2"/>
<dbReference type="AlphaFoldDB" id="A0A5S9P7Z8"/>
<dbReference type="EMBL" id="CACSII010000007">
    <property type="protein sequence ID" value="CAA0099533.1"/>
    <property type="molecule type" value="Genomic_DNA"/>
</dbReference>
<dbReference type="Pfam" id="PF00440">
    <property type="entry name" value="TetR_N"/>
    <property type="match status" value="1"/>
</dbReference>
<protein>
    <recommendedName>
        <fullName evidence="5">HTH tetR-type domain-containing protein</fullName>
    </recommendedName>
</protein>
<gene>
    <name evidence="6" type="ORF">DPBNPPHM_03722</name>
</gene>
<evidence type="ECO:0000313" key="7">
    <source>
        <dbReference type="Proteomes" id="UP000434580"/>
    </source>
</evidence>
<sequence>MSVNEKKRGRPKNSAGQLNAQIIIDKAKTLMHEEGKVPSIRKLAISLQIDSMAIYHYFSNKNALLESLTTQLMKDIYNPEVNDNWRPELNALCRSYLLLLERYPGLLEIFLKMGAKSPSSIFAERLCVVIAPLHMDTKMQQHAQDLLVDYLHGFALAMRCNDGSSTLDHTMIDDSLDFFCLALESITS</sequence>
<name>A0A5S9P7Z8_9GAMM</name>
<dbReference type="InterPro" id="IPR001647">
    <property type="entry name" value="HTH_TetR"/>
</dbReference>
<accession>A0A5S9P7Z8</accession>
<dbReference type="Proteomes" id="UP000434580">
    <property type="component" value="Unassembled WGS sequence"/>
</dbReference>
<keyword evidence="3" id="KW-0804">Transcription</keyword>
<feature type="domain" description="HTH tetR-type" evidence="5">
    <location>
        <begin position="17"/>
        <end position="76"/>
    </location>
</feature>
<keyword evidence="1" id="KW-0805">Transcription regulation</keyword>
<evidence type="ECO:0000256" key="2">
    <source>
        <dbReference type="ARBA" id="ARBA00023125"/>
    </source>
</evidence>
<dbReference type="SUPFAM" id="SSF48498">
    <property type="entry name" value="Tetracyclin repressor-like, C-terminal domain"/>
    <property type="match status" value="1"/>
</dbReference>
<proteinExistence type="predicted"/>
<dbReference type="Pfam" id="PF02909">
    <property type="entry name" value="TetR_C_1"/>
    <property type="match status" value="1"/>
</dbReference>
<dbReference type="PRINTS" id="PR00455">
    <property type="entry name" value="HTHTETR"/>
</dbReference>
<dbReference type="GO" id="GO:0045892">
    <property type="term" value="P:negative regulation of DNA-templated transcription"/>
    <property type="evidence" value="ECO:0007669"/>
    <property type="project" value="InterPro"/>
</dbReference>
<evidence type="ECO:0000259" key="5">
    <source>
        <dbReference type="PROSITE" id="PS50977"/>
    </source>
</evidence>